<feature type="domain" description="Saposin B-type" evidence="7">
    <location>
        <begin position="223"/>
        <end position="303"/>
    </location>
</feature>
<organism evidence="9 10">
    <name type="scientific">Paramormyrops kingsleyae</name>
    <dbReference type="NCBI Taxonomy" id="1676925"/>
    <lineage>
        <taxon>Eukaryota</taxon>
        <taxon>Metazoa</taxon>
        <taxon>Chordata</taxon>
        <taxon>Craniata</taxon>
        <taxon>Vertebrata</taxon>
        <taxon>Euteleostomi</taxon>
        <taxon>Actinopterygii</taxon>
        <taxon>Neopterygii</taxon>
        <taxon>Teleostei</taxon>
        <taxon>Osteoglossocephala</taxon>
        <taxon>Osteoglossomorpha</taxon>
        <taxon>Osteoglossiformes</taxon>
        <taxon>Mormyridae</taxon>
        <taxon>Paramormyrops</taxon>
    </lineage>
</organism>
<evidence type="ECO:0000313" key="10">
    <source>
        <dbReference type="Proteomes" id="UP000261540"/>
    </source>
</evidence>
<evidence type="ECO:0000256" key="5">
    <source>
        <dbReference type="ARBA" id="ARBA00023157"/>
    </source>
</evidence>
<dbReference type="Pfam" id="PF03489">
    <property type="entry name" value="SapB_2"/>
    <property type="match status" value="1"/>
</dbReference>
<dbReference type="SMART" id="SM00162">
    <property type="entry name" value="SAPA"/>
    <property type="match status" value="1"/>
</dbReference>
<dbReference type="GeneTree" id="ENSGT00940000164890"/>
<keyword evidence="6" id="KW-0325">Glycoprotein</keyword>
<dbReference type="Proteomes" id="UP000261540">
    <property type="component" value="Unplaced"/>
</dbReference>
<evidence type="ECO:0000256" key="4">
    <source>
        <dbReference type="ARBA" id="ARBA00022737"/>
    </source>
</evidence>
<dbReference type="Pfam" id="PF05184">
    <property type="entry name" value="SapB_1"/>
    <property type="match status" value="2"/>
</dbReference>
<dbReference type="InterPro" id="IPR051428">
    <property type="entry name" value="Sphingo_Act-Surfact_Prot"/>
</dbReference>
<feature type="domain" description="Saposin B-type" evidence="7">
    <location>
        <begin position="134"/>
        <end position="215"/>
    </location>
</feature>
<feature type="domain" description="Saposin A-type" evidence="8">
    <location>
        <begin position="306"/>
        <end position="342"/>
    </location>
</feature>
<keyword evidence="3" id="KW-0732">Signal</keyword>
<dbReference type="Pfam" id="PF02199">
    <property type="entry name" value="SapA"/>
    <property type="match status" value="1"/>
</dbReference>
<evidence type="ECO:0000256" key="3">
    <source>
        <dbReference type="ARBA" id="ARBA00022729"/>
    </source>
</evidence>
<dbReference type="InterPro" id="IPR011001">
    <property type="entry name" value="Saposin-like"/>
</dbReference>
<protein>
    <submittedName>
        <fullName evidence="9">Prosaposin-like</fullName>
    </submittedName>
</protein>
<dbReference type="InterPro" id="IPR003119">
    <property type="entry name" value="SAP_A"/>
</dbReference>
<comment type="subcellular location">
    <subcellularLocation>
        <location evidence="1">Secreted</location>
    </subcellularLocation>
</comment>
<evidence type="ECO:0000256" key="2">
    <source>
        <dbReference type="ARBA" id="ARBA00022525"/>
    </source>
</evidence>
<keyword evidence="4" id="KW-0677">Repeat</keyword>
<feature type="domain" description="Saposin B-type" evidence="7">
    <location>
        <begin position="22"/>
        <end position="104"/>
    </location>
</feature>
<dbReference type="SMART" id="SM00741">
    <property type="entry name" value="SapB"/>
    <property type="match status" value="3"/>
</dbReference>
<dbReference type="AlphaFoldDB" id="A0A3B3TCV0"/>
<reference evidence="9" key="1">
    <citation type="submission" date="2025-08" db="UniProtKB">
        <authorList>
            <consortium name="Ensembl"/>
        </authorList>
    </citation>
    <scope>IDENTIFICATION</scope>
</reference>
<keyword evidence="2" id="KW-0964">Secreted</keyword>
<dbReference type="Ensembl" id="ENSPKIT00000021506.1">
    <property type="protein sequence ID" value="ENSPKIP00000040485.1"/>
    <property type="gene ID" value="ENSPKIG00000017412.1"/>
</dbReference>
<keyword evidence="5" id="KW-1015">Disulfide bond</keyword>
<evidence type="ECO:0000256" key="6">
    <source>
        <dbReference type="ARBA" id="ARBA00023180"/>
    </source>
</evidence>
<name>A0A3B3TCV0_9TELE</name>
<dbReference type="InterPro" id="IPR008139">
    <property type="entry name" value="SaposinB_dom"/>
</dbReference>
<dbReference type="InterPro" id="IPR008138">
    <property type="entry name" value="SapB_2"/>
</dbReference>
<dbReference type="GO" id="GO:0006665">
    <property type="term" value="P:sphingolipid metabolic process"/>
    <property type="evidence" value="ECO:0007669"/>
    <property type="project" value="InterPro"/>
</dbReference>
<keyword evidence="10" id="KW-1185">Reference proteome</keyword>
<dbReference type="InterPro" id="IPR007856">
    <property type="entry name" value="SapB_1"/>
</dbReference>
<dbReference type="InterPro" id="IPR008373">
    <property type="entry name" value="Saposin"/>
</dbReference>
<dbReference type="PROSITE" id="PS51110">
    <property type="entry name" value="SAP_A"/>
    <property type="match status" value="1"/>
</dbReference>
<dbReference type="PRINTS" id="PR01797">
    <property type="entry name" value="SAPOSIN"/>
</dbReference>
<evidence type="ECO:0000256" key="1">
    <source>
        <dbReference type="ARBA" id="ARBA00004613"/>
    </source>
</evidence>
<dbReference type="GO" id="GO:0005576">
    <property type="term" value="C:extracellular region"/>
    <property type="evidence" value="ECO:0007669"/>
    <property type="project" value="UniProtKB-SubCell"/>
</dbReference>
<evidence type="ECO:0000259" key="7">
    <source>
        <dbReference type="PROSITE" id="PS50015"/>
    </source>
</evidence>
<dbReference type="GO" id="GO:0016020">
    <property type="term" value="C:membrane"/>
    <property type="evidence" value="ECO:0007669"/>
    <property type="project" value="GOC"/>
</dbReference>
<sequence>MYMGSRISTFVDNGLMCFLWQGQDSCKDCTQILELFADMVSNNDTQEKIKNVLHYLCNLLPAPKAKVYCVQQVDKYLPMAISILVKQINPGMVCKFLGICKNQSEDNGAEILINGTPKIDISVTEGTEAAQALGLPQCAICVFVIEKLECLLPKDKTAAAVEKLLDHVCSILPKPTQLLCNKFISAFSGKLINLLLSSAMPRTICTILQLCHGQELPPPVEKPPTDCQSCKTVVILSHFHLGSNATDQQTASFMQNVCWLHPYAMPKCELFTQRFGSQLQSVLGKMRSAQDMCEEAGLCAAVRETEAEAVKNCSKGGRYVCRDMRAAKACNSVSFCEKFFWQ</sequence>
<accession>A0A3B3TCV0</accession>
<dbReference type="SUPFAM" id="SSF47862">
    <property type="entry name" value="Saposin"/>
    <property type="match status" value="3"/>
</dbReference>
<dbReference type="PANTHER" id="PTHR11480">
    <property type="entry name" value="SAPOSIN-RELATED"/>
    <property type="match status" value="1"/>
</dbReference>
<evidence type="ECO:0000313" key="9">
    <source>
        <dbReference type="Ensembl" id="ENSPKIP00000040485.1"/>
    </source>
</evidence>
<dbReference type="PROSITE" id="PS50015">
    <property type="entry name" value="SAP_B"/>
    <property type="match status" value="3"/>
</dbReference>
<dbReference type="PANTHER" id="PTHR11480:SF99">
    <property type="entry name" value="SURFACTANT PROTEIN BB"/>
    <property type="match status" value="1"/>
</dbReference>
<dbReference type="GO" id="GO:0005764">
    <property type="term" value="C:lysosome"/>
    <property type="evidence" value="ECO:0007669"/>
    <property type="project" value="InterPro"/>
</dbReference>
<reference evidence="9" key="2">
    <citation type="submission" date="2025-09" db="UniProtKB">
        <authorList>
            <consortium name="Ensembl"/>
        </authorList>
    </citation>
    <scope>IDENTIFICATION</scope>
</reference>
<proteinExistence type="predicted"/>
<evidence type="ECO:0000259" key="8">
    <source>
        <dbReference type="PROSITE" id="PS51110"/>
    </source>
</evidence>
<dbReference type="Gene3D" id="1.10.225.10">
    <property type="entry name" value="Saposin-like"/>
    <property type="match status" value="3"/>
</dbReference>